<dbReference type="GO" id="GO:0042593">
    <property type="term" value="P:glucose homeostasis"/>
    <property type="evidence" value="ECO:0007669"/>
    <property type="project" value="TreeGrafter"/>
</dbReference>
<name>A0AAX6SI77_HETGA</name>
<feature type="domain" description="SIS" evidence="1">
    <location>
        <begin position="1"/>
        <end position="79"/>
    </location>
</feature>
<dbReference type="Proteomes" id="UP000694906">
    <property type="component" value="Unplaced"/>
</dbReference>
<reference evidence="3" key="1">
    <citation type="submission" date="2025-08" db="UniProtKB">
        <authorList>
            <consortium name="RefSeq"/>
        </authorList>
    </citation>
    <scope>IDENTIFICATION</scope>
</reference>
<dbReference type="Pfam" id="PF22645">
    <property type="entry name" value="GKRP_SIS_N"/>
    <property type="match status" value="1"/>
</dbReference>
<dbReference type="InterPro" id="IPR001347">
    <property type="entry name" value="SIS_dom"/>
</dbReference>
<dbReference type="GeneID" id="110347974"/>
<sequence length="121" mass="13270">MTFLMSVSFNQLMTGLGQKPLYTYLIAGGDRSVVASREGKEDSTLHRIEELKKVAAGKKRVIVIGISAGLSVSTKIGGVDQFYREEGVGKDWQNTCGRNFHFSSFGSNCMNVSIGRRDPFS</sequence>
<dbReference type="GO" id="GO:0009750">
    <property type="term" value="P:response to fructose"/>
    <property type="evidence" value="ECO:0007669"/>
    <property type="project" value="TreeGrafter"/>
</dbReference>
<gene>
    <name evidence="3" type="primary">LOC110347974</name>
</gene>
<dbReference type="GO" id="GO:1901135">
    <property type="term" value="P:carbohydrate derivative metabolic process"/>
    <property type="evidence" value="ECO:0007669"/>
    <property type="project" value="InterPro"/>
</dbReference>
<evidence type="ECO:0000313" key="2">
    <source>
        <dbReference type="Proteomes" id="UP000694906"/>
    </source>
</evidence>
<protein>
    <submittedName>
        <fullName evidence="3">Glucokinase regulatory protein-like</fullName>
    </submittedName>
</protein>
<dbReference type="Gene3D" id="3.40.50.10490">
    <property type="entry name" value="Glucose-6-phosphate isomerase like protein, domain 1"/>
    <property type="match status" value="1"/>
</dbReference>
<dbReference type="InterPro" id="IPR040190">
    <property type="entry name" value="MURQ/GCKR"/>
</dbReference>
<keyword evidence="2" id="KW-1185">Reference proteome</keyword>
<dbReference type="GO" id="GO:0019899">
    <property type="term" value="F:enzyme binding"/>
    <property type="evidence" value="ECO:0007669"/>
    <property type="project" value="TreeGrafter"/>
</dbReference>
<dbReference type="RefSeq" id="XP_021109482.1">
    <property type="nucleotide sequence ID" value="XM_021253823.1"/>
</dbReference>
<dbReference type="GO" id="GO:0004857">
    <property type="term" value="F:enzyme inhibitor activity"/>
    <property type="evidence" value="ECO:0007669"/>
    <property type="project" value="TreeGrafter"/>
</dbReference>
<dbReference type="GO" id="GO:0070095">
    <property type="term" value="F:fructose-6-phosphate binding"/>
    <property type="evidence" value="ECO:0007669"/>
    <property type="project" value="TreeGrafter"/>
</dbReference>
<dbReference type="AlphaFoldDB" id="A0AAX6SI77"/>
<dbReference type="GO" id="GO:0005654">
    <property type="term" value="C:nucleoplasm"/>
    <property type="evidence" value="ECO:0007669"/>
    <property type="project" value="TreeGrafter"/>
</dbReference>
<accession>A0AAX6SI77</accession>
<dbReference type="GO" id="GO:0030246">
    <property type="term" value="F:carbohydrate binding"/>
    <property type="evidence" value="ECO:0007669"/>
    <property type="project" value="TreeGrafter"/>
</dbReference>
<proteinExistence type="predicted"/>
<organism evidence="2 3">
    <name type="scientific">Heterocephalus glaber</name>
    <name type="common">Naked mole rat</name>
    <dbReference type="NCBI Taxonomy" id="10181"/>
    <lineage>
        <taxon>Eukaryota</taxon>
        <taxon>Metazoa</taxon>
        <taxon>Chordata</taxon>
        <taxon>Craniata</taxon>
        <taxon>Vertebrata</taxon>
        <taxon>Euteleostomi</taxon>
        <taxon>Mammalia</taxon>
        <taxon>Eutheria</taxon>
        <taxon>Euarchontoglires</taxon>
        <taxon>Glires</taxon>
        <taxon>Rodentia</taxon>
        <taxon>Hystricomorpha</taxon>
        <taxon>Bathyergidae</taxon>
        <taxon>Heterocephalus</taxon>
    </lineage>
</organism>
<evidence type="ECO:0000259" key="1">
    <source>
        <dbReference type="Pfam" id="PF22645"/>
    </source>
</evidence>
<dbReference type="PANTHER" id="PTHR10088:SF4">
    <property type="entry name" value="GLUCOKINASE REGULATORY PROTEIN"/>
    <property type="match status" value="1"/>
</dbReference>
<evidence type="ECO:0000313" key="3">
    <source>
        <dbReference type="RefSeq" id="XP_021109482.1"/>
    </source>
</evidence>
<dbReference type="GO" id="GO:0005829">
    <property type="term" value="C:cytosol"/>
    <property type="evidence" value="ECO:0007669"/>
    <property type="project" value="TreeGrafter"/>
</dbReference>
<dbReference type="PANTHER" id="PTHR10088">
    <property type="entry name" value="GLUCOKINASE REGULATORY PROTEIN"/>
    <property type="match status" value="1"/>
</dbReference>